<dbReference type="InterPro" id="IPR001461">
    <property type="entry name" value="Aspartic_peptidase_A1"/>
</dbReference>
<dbReference type="Pfam" id="PF14541">
    <property type="entry name" value="TAXi_C"/>
    <property type="match status" value="1"/>
</dbReference>
<dbReference type="PROSITE" id="PS51767">
    <property type="entry name" value="PEPTIDASE_A1"/>
    <property type="match status" value="1"/>
</dbReference>
<dbReference type="Gene3D" id="2.40.70.10">
    <property type="entry name" value="Acid Proteases"/>
    <property type="match status" value="2"/>
</dbReference>
<comment type="similarity">
    <text evidence="1">Belongs to the peptidase A1 family.</text>
</comment>
<evidence type="ECO:0000256" key="2">
    <source>
        <dbReference type="SAM" id="SignalP"/>
    </source>
</evidence>
<evidence type="ECO:0000259" key="3">
    <source>
        <dbReference type="PROSITE" id="PS51767"/>
    </source>
</evidence>
<dbReference type="PANTHER" id="PTHR47965">
    <property type="entry name" value="ASPARTYL PROTEASE-RELATED"/>
    <property type="match status" value="1"/>
</dbReference>
<keyword evidence="5" id="KW-1185">Reference proteome</keyword>
<dbReference type="GO" id="GO:0006508">
    <property type="term" value="P:proteolysis"/>
    <property type="evidence" value="ECO:0007669"/>
    <property type="project" value="InterPro"/>
</dbReference>
<dbReference type="EMBL" id="JAVXUP010001607">
    <property type="protein sequence ID" value="KAK3009824.1"/>
    <property type="molecule type" value="Genomic_DNA"/>
</dbReference>
<comment type="caution">
    <text evidence="4">The sequence shown here is derived from an EMBL/GenBank/DDBJ whole genome shotgun (WGS) entry which is preliminary data.</text>
</comment>
<evidence type="ECO:0000256" key="1">
    <source>
        <dbReference type="ARBA" id="ARBA00007447"/>
    </source>
</evidence>
<protein>
    <recommendedName>
        <fullName evidence="3">Peptidase A1 domain-containing protein</fullName>
    </recommendedName>
</protein>
<gene>
    <name evidence="4" type="ORF">RJ639_013949</name>
</gene>
<reference evidence="4" key="1">
    <citation type="submission" date="2022-12" db="EMBL/GenBank/DDBJ databases">
        <title>Draft genome assemblies for two species of Escallonia (Escalloniales).</title>
        <authorList>
            <person name="Chanderbali A."/>
            <person name="Dervinis C."/>
            <person name="Anghel I."/>
            <person name="Soltis D."/>
            <person name="Soltis P."/>
            <person name="Zapata F."/>
        </authorList>
    </citation>
    <scope>NUCLEOTIDE SEQUENCE</scope>
    <source>
        <strain evidence="4">UCBG64.0493</strain>
        <tissue evidence="4">Leaf</tissue>
    </source>
</reference>
<dbReference type="Proteomes" id="UP001188597">
    <property type="component" value="Unassembled WGS sequence"/>
</dbReference>
<accession>A0AA89AML4</accession>
<evidence type="ECO:0000313" key="5">
    <source>
        <dbReference type="Proteomes" id="UP001188597"/>
    </source>
</evidence>
<name>A0AA89AML4_9ASTE</name>
<keyword evidence="2" id="KW-0732">Signal</keyword>
<organism evidence="4 5">
    <name type="scientific">Escallonia herrerae</name>
    <dbReference type="NCBI Taxonomy" id="1293975"/>
    <lineage>
        <taxon>Eukaryota</taxon>
        <taxon>Viridiplantae</taxon>
        <taxon>Streptophyta</taxon>
        <taxon>Embryophyta</taxon>
        <taxon>Tracheophyta</taxon>
        <taxon>Spermatophyta</taxon>
        <taxon>Magnoliopsida</taxon>
        <taxon>eudicotyledons</taxon>
        <taxon>Gunneridae</taxon>
        <taxon>Pentapetalae</taxon>
        <taxon>asterids</taxon>
        <taxon>campanulids</taxon>
        <taxon>Escalloniales</taxon>
        <taxon>Escalloniaceae</taxon>
        <taxon>Escallonia</taxon>
    </lineage>
</organism>
<dbReference type="InterPro" id="IPR033121">
    <property type="entry name" value="PEPTIDASE_A1"/>
</dbReference>
<dbReference type="SUPFAM" id="SSF50630">
    <property type="entry name" value="Acid proteases"/>
    <property type="match status" value="1"/>
</dbReference>
<feature type="signal peptide" evidence="2">
    <location>
        <begin position="1"/>
        <end position="17"/>
    </location>
</feature>
<sequence length="265" mass="28794">MLQAWLAGLSWAPLAVSSQFTGSSLIVAKKFAICLPSTPSARGMIFLGDGPYYILPPTSLDAASILSYTPLLKRPKSSDYYIVVNDISINRLTIDSLGRGGVKISIVVRYAKLKSDIYRSFLKGFAKATEAIPRAKTVSPFGLCLKTSTMGFSRVGLTVPPVDVELANGKNWTIFGSNSMKQVASDVACLAFEDGGHKAKLAVVIGSFQIENNFSLFDLVRSRLGFSSSLFFVRTTCGNFNFTTKPKALITKKDRQYSLACILND</sequence>
<dbReference type="PANTHER" id="PTHR47965:SF63">
    <property type="entry name" value="OS01G0937200 PROTEIN"/>
    <property type="match status" value="1"/>
</dbReference>
<dbReference type="AlphaFoldDB" id="A0AA89AML4"/>
<dbReference type="GO" id="GO:0004190">
    <property type="term" value="F:aspartic-type endopeptidase activity"/>
    <property type="evidence" value="ECO:0007669"/>
    <property type="project" value="InterPro"/>
</dbReference>
<evidence type="ECO:0000313" key="4">
    <source>
        <dbReference type="EMBL" id="KAK3009824.1"/>
    </source>
</evidence>
<feature type="chain" id="PRO_5041719442" description="Peptidase A1 domain-containing protein" evidence="2">
    <location>
        <begin position="18"/>
        <end position="265"/>
    </location>
</feature>
<dbReference type="InterPro" id="IPR032799">
    <property type="entry name" value="TAXi_C"/>
</dbReference>
<proteinExistence type="inferred from homology"/>
<dbReference type="InterPro" id="IPR021109">
    <property type="entry name" value="Peptidase_aspartic_dom_sf"/>
</dbReference>
<feature type="domain" description="Peptidase A1" evidence="3">
    <location>
        <begin position="1"/>
        <end position="227"/>
    </location>
</feature>